<name>A0A9X4IEA2_9NEIS</name>
<feature type="binding site" evidence="8">
    <location>
        <position position="174"/>
    </location>
    <ligand>
        <name>ATP</name>
        <dbReference type="ChEBI" id="CHEBI:30616"/>
    </ligand>
</feature>
<comment type="catalytic activity">
    <reaction evidence="8">
        <text>L-threonyl-[protein] + ATP = 3-O-(5'-adenylyl)-L-threonyl-[protein] + diphosphate</text>
        <dbReference type="Rhea" id="RHEA:54292"/>
        <dbReference type="Rhea" id="RHEA-COMP:11060"/>
        <dbReference type="Rhea" id="RHEA-COMP:13847"/>
        <dbReference type="ChEBI" id="CHEBI:30013"/>
        <dbReference type="ChEBI" id="CHEBI:30616"/>
        <dbReference type="ChEBI" id="CHEBI:33019"/>
        <dbReference type="ChEBI" id="CHEBI:138113"/>
        <dbReference type="EC" id="2.7.7.108"/>
    </reaction>
</comment>
<protein>
    <recommendedName>
        <fullName evidence="8">Protein nucleotidyltransferase YdiU</fullName>
        <ecNumber evidence="8">2.7.7.-</ecNumber>
    </recommendedName>
    <alternativeName>
        <fullName evidence="8">Protein adenylyltransferase YdiU</fullName>
        <ecNumber evidence="8">2.7.7.108</ecNumber>
    </alternativeName>
    <alternativeName>
        <fullName evidence="8">Protein uridylyltransferase YdiU</fullName>
        <ecNumber evidence="8">2.7.7.-</ecNumber>
    </alternativeName>
</protein>
<comment type="catalytic activity">
    <reaction evidence="8">
        <text>L-seryl-[protein] + UTP = O-(5'-uridylyl)-L-seryl-[protein] + diphosphate</text>
        <dbReference type="Rhea" id="RHEA:64604"/>
        <dbReference type="Rhea" id="RHEA-COMP:9863"/>
        <dbReference type="Rhea" id="RHEA-COMP:16635"/>
        <dbReference type="ChEBI" id="CHEBI:29999"/>
        <dbReference type="ChEBI" id="CHEBI:33019"/>
        <dbReference type="ChEBI" id="CHEBI:46398"/>
        <dbReference type="ChEBI" id="CHEBI:156051"/>
    </reaction>
</comment>
<dbReference type="PANTHER" id="PTHR32057:SF14">
    <property type="entry name" value="PROTEIN ADENYLYLTRANSFERASE SELO, MITOCHONDRIAL"/>
    <property type="match status" value="1"/>
</dbReference>
<dbReference type="GO" id="GO:0070733">
    <property type="term" value="F:AMPylase activity"/>
    <property type="evidence" value="ECO:0007669"/>
    <property type="project" value="UniProtKB-EC"/>
</dbReference>
<comment type="similarity">
    <text evidence="1 8">Belongs to the SELO family.</text>
</comment>
<proteinExistence type="inferred from homology"/>
<keyword evidence="8" id="KW-0464">Manganese</keyword>
<evidence type="ECO:0000256" key="3">
    <source>
        <dbReference type="ARBA" id="ARBA00022695"/>
    </source>
</evidence>
<keyword evidence="2 8" id="KW-0808">Transferase</keyword>
<evidence type="ECO:0000256" key="5">
    <source>
        <dbReference type="ARBA" id="ARBA00022741"/>
    </source>
</evidence>
<dbReference type="GO" id="GO:0005524">
    <property type="term" value="F:ATP binding"/>
    <property type="evidence" value="ECO:0007669"/>
    <property type="project" value="UniProtKB-UniRule"/>
</dbReference>
<comment type="catalytic activity">
    <reaction evidence="8">
        <text>L-tyrosyl-[protein] + ATP = O-(5'-adenylyl)-L-tyrosyl-[protein] + diphosphate</text>
        <dbReference type="Rhea" id="RHEA:54288"/>
        <dbReference type="Rhea" id="RHEA-COMP:10136"/>
        <dbReference type="Rhea" id="RHEA-COMP:13846"/>
        <dbReference type="ChEBI" id="CHEBI:30616"/>
        <dbReference type="ChEBI" id="CHEBI:33019"/>
        <dbReference type="ChEBI" id="CHEBI:46858"/>
        <dbReference type="ChEBI" id="CHEBI:83624"/>
        <dbReference type="EC" id="2.7.7.108"/>
    </reaction>
</comment>
<accession>A0A9X4IEA2</accession>
<feature type="binding site" evidence="8">
    <location>
        <position position="181"/>
    </location>
    <ligand>
        <name>ATP</name>
        <dbReference type="ChEBI" id="CHEBI:30616"/>
    </ligand>
</feature>
<dbReference type="EC" id="2.7.7.108" evidence="8"/>
<organism evidence="9">
    <name type="scientific">Neisseria leonii</name>
    <dbReference type="NCBI Taxonomy" id="2995413"/>
    <lineage>
        <taxon>Bacteria</taxon>
        <taxon>Pseudomonadati</taxon>
        <taxon>Pseudomonadota</taxon>
        <taxon>Betaproteobacteria</taxon>
        <taxon>Neisseriales</taxon>
        <taxon>Neisseriaceae</taxon>
        <taxon>Neisseria</taxon>
    </lineage>
</organism>
<dbReference type="Proteomes" id="UP001149607">
    <property type="component" value="Chromosome"/>
</dbReference>
<evidence type="ECO:0000256" key="4">
    <source>
        <dbReference type="ARBA" id="ARBA00022723"/>
    </source>
</evidence>
<sequence length="489" mass="53557">MNTLPLRESAFAALPEGFYARVRPEPLGGVHWVAQNHDLAAEIGLPEGFFDRSGVLAALGGSAADYRPQPLASVYGGHQFGVYVPQLGDGRAVLLGASDAPDGRVWEWQLKGAGKTPFSRFADGRAVLRSSIREYLASEAVHGLGIPTTRALALVGSPDAVYRERQETVAVLTRLAPCFIRFGHLEYFARRGREAQLRALLDFLLAHYFPAAAAAPQPDSALFDAMVQNSAELAAAWQSVGFCHGVLNTDNLSVLGLTIDYGPFGFLDAYDKHHVPNRSDREGRYAYGAQPYIVQWNLSRAGAAFLPFCAADDLRAVLEDFPRRFQTAYEARMRAKLGLRTADAGDGQLIEDLFAALQGRGVDFTLFFRRLSVLDSRHGAPLPPDLAALLPTEPLPRLDNWFGRYRRRLRMEGVPQAEKTAQMNRANPLYILRNYLLEQAIAQAQNGDFGEIGRLHRCLSAPFEERAGFADLAAPAPAWAAGICITCSS</sequence>
<feature type="binding site" evidence="8">
    <location>
        <position position="124"/>
    </location>
    <ligand>
        <name>ATP</name>
        <dbReference type="ChEBI" id="CHEBI:30616"/>
    </ligand>
</feature>
<dbReference type="GO" id="GO:0000287">
    <property type="term" value="F:magnesium ion binding"/>
    <property type="evidence" value="ECO:0007669"/>
    <property type="project" value="UniProtKB-UniRule"/>
</dbReference>
<keyword evidence="3 8" id="KW-0548">Nucleotidyltransferase</keyword>
<keyword evidence="6 8" id="KW-0067">ATP-binding</keyword>
<reference evidence="10" key="2">
    <citation type="submission" date="2024-02" db="EMBL/GenBank/DDBJ databases">
        <title>Neisseria leonii sp. nov.</title>
        <authorList>
            <person name="Boutroux M."/>
            <person name="Favre-Rochex S."/>
            <person name="Gorgette O."/>
            <person name="Touak G."/>
            <person name="Muhle E."/>
            <person name="Chesneau O."/>
            <person name="Clermont D."/>
            <person name="Rahi P."/>
        </authorList>
    </citation>
    <scope>NUCLEOTIDE SEQUENCE</scope>
    <source>
        <strain evidence="10">51.81</strain>
    </source>
</reference>
<keyword evidence="11" id="KW-1185">Reference proteome</keyword>
<reference evidence="9" key="1">
    <citation type="submission" date="2022-10" db="EMBL/GenBank/DDBJ databases">
        <authorList>
            <person name="Boutroux M."/>
        </authorList>
    </citation>
    <scope>NUCLEOTIDE SEQUENCE</scope>
    <source>
        <strain evidence="9">51.81</strain>
    </source>
</reference>
<dbReference type="EMBL" id="JAPQFL010000003">
    <property type="protein sequence ID" value="MDD9327958.1"/>
    <property type="molecule type" value="Genomic_DNA"/>
</dbReference>
<keyword evidence="7 8" id="KW-0460">Magnesium</keyword>
<evidence type="ECO:0000256" key="7">
    <source>
        <dbReference type="ARBA" id="ARBA00022842"/>
    </source>
</evidence>
<comment type="catalytic activity">
    <reaction evidence="8">
        <text>L-seryl-[protein] + ATP = 3-O-(5'-adenylyl)-L-seryl-[protein] + diphosphate</text>
        <dbReference type="Rhea" id="RHEA:58120"/>
        <dbReference type="Rhea" id="RHEA-COMP:9863"/>
        <dbReference type="Rhea" id="RHEA-COMP:15073"/>
        <dbReference type="ChEBI" id="CHEBI:29999"/>
        <dbReference type="ChEBI" id="CHEBI:30616"/>
        <dbReference type="ChEBI" id="CHEBI:33019"/>
        <dbReference type="ChEBI" id="CHEBI:142516"/>
        <dbReference type="EC" id="2.7.7.108"/>
    </reaction>
</comment>
<evidence type="ECO:0000256" key="8">
    <source>
        <dbReference type="HAMAP-Rule" id="MF_00692"/>
    </source>
</evidence>
<evidence type="ECO:0000313" key="9">
    <source>
        <dbReference type="EMBL" id="MDD9327958.1"/>
    </source>
</evidence>
<feature type="binding site" evidence="8">
    <location>
        <position position="251"/>
    </location>
    <ligand>
        <name>Mg(2+)</name>
        <dbReference type="ChEBI" id="CHEBI:18420"/>
    </ligand>
</feature>
<keyword evidence="5 8" id="KW-0547">Nucleotide-binding</keyword>
<dbReference type="HAMAP" id="MF_00692">
    <property type="entry name" value="SelO"/>
    <property type="match status" value="1"/>
</dbReference>
<feature type="binding site" evidence="8">
    <location>
        <position position="123"/>
    </location>
    <ligand>
        <name>ATP</name>
        <dbReference type="ChEBI" id="CHEBI:30616"/>
    </ligand>
</feature>
<feature type="binding site" evidence="8">
    <location>
        <position position="260"/>
    </location>
    <ligand>
        <name>ATP</name>
        <dbReference type="ChEBI" id="CHEBI:30616"/>
    </ligand>
</feature>
<feature type="binding site" evidence="8">
    <location>
        <position position="88"/>
    </location>
    <ligand>
        <name>ATP</name>
        <dbReference type="ChEBI" id="CHEBI:30616"/>
    </ligand>
</feature>
<dbReference type="PANTHER" id="PTHR32057">
    <property type="entry name" value="PROTEIN ADENYLYLTRANSFERASE SELO, MITOCHONDRIAL"/>
    <property type="match status" value="1"/>
</dbReference>
<dbReference type="GO" id="GO:0030145">
    <property type="term" value="F:manganese ion binding"/>
    <property type="evidence" value="ECO:0007669"/>
    <property type="project" value="UniProtKB-UniRule"/>
</dbReference>
<dbReference type="EMBL" id="CP146598">
    <property type="protein sequence ID" value="WWY02446.1"/>
    <property type="molecule type" value="Genomic_DNA"/>
</dbReference>
<comment type="cofactor">
    <cofactor evidence="8">
        <name>Mg(2+)</name>
        <dbReference type="ChEBI" id="CHEBI:18420"/>
    </cofactor>
    <cofactor evidence="8">
        <name>Mn(2+)</name>
        <dbReference type="ChEBI" id="CHEBI:29035"/>
    </cofactor>
</comment>
<dbReference type="NCBIfam" id="NF000658">
    <property type="entry name" value="PRK00029.1"/>
    <property type="match status" value="1"/>
</dbReference>
<keyword evidence="4 8" id="KW-0479">Metal-binding</keyword>
<evidence type="ECO:0000256" key="6">
    <source>
        <dbReference type="ARBA" id="ARBA00022840"/>
    </source>
</evidence>
<evidence type="ECO:0000313" key="11">
    <source>
        <dbReference type="Proteomes" id="UP001149607"/>
    </source>
</evidence>
<feature type="binding site" evidence="8">
    <location>
        <position position="260"/>
    </location>
    <ligand>
        <name>Mg(2+)</name>
        <dbReference type="ChEBI" id="CHEBI:18420"/>
    </ligand>
</feature>
<comment type="catalytic activity">
    <reaction evidence="8">
        <text>L-histidyl-[protein] + UTP = N(tele)-(5'-uridylyl)-L-histidyl-[protein] + diphosphate</text>
        <dbReference type="Rhea" id="RHEA:83891"/>
        <dbReference type="Rhea" id="RHEA-COMP:9745"/>
        <dbReference type="Rhea" id="RHEA-COMP:20239"/>
        <dbReference type="ChEBI" id="CHEBI:29979"/>
        <dbReference type="ChEBI" id="CHEBI:33019"/>
        <dbReference type="ChEBI" id="CHEBI:46398"/>
        <dbReference type="ChEBI" id="CHEBI:233474"/>
    </reaction>
</comment>
<feature type="binding site" evidence="8">
    <location>
        <position position="90"/>
    </location>
    <ligand>
        <name>ATP</name>
        <dbReference type="ChEBI" id="CHEBI:30616"/>
    </ligand>
</feature>
<comment type="function">
    <text evidence="8">Nucleotidyltransferase involved in the post-translational modification of proteins. It can catalyze the addition of adenosine monophosphate (AMP) or uridine monophosphate (UMP) to a protein, resulting in modifications known as AMPylation and UMPylation.</text>
</comment>
<dbReference type="RefSeq" id="WP_274585097.1">
    <property type="nucleotide sequence ID" value="NZ_CP146598.1"/>
</dbReference>
<feature type="binding site" evidence="8">
    <location>
        <position position="91"/>
    </location>
    <ligand>
        <name>ATP</name>
        <dbReference type="ChEBI" id="CHEBI:30616"/>
    </ligand>
</feature>
<feature type="binding site" evidence="8">
    <location>
        <position position="111"/>
    </location>
    <ligand>
        <name>ATP</name>
        <dbReference type="ChEBI" id="CHEBI:30616"/>
    </ligand>
</feature>
<gene>
    <name evidence="8" type="primary">ydiU</name>
    <name evidence="8" type="synonym">selO</name>
    <name evidence="9" type="ORF">ORY91_001374</name>
    <name evidence="10" type="ORF">V9W64_06890</name>
</gene>
<dbReference type="EC" id="2.7.7.-" evidence="8"/>
<comment type="catalytic activity">
    <reaction evidence="8">
        <text>L-tyrosyl-[protein] + UTP = O-(5'-uridylyl)-L-tyrosyl-[protein] + diphosphate</text>
        <dbReference type="Rhea" id="RHEA:83887"/>
        <dbReference type="Rhea" id="RHEA-COMP:10136"/>
        <dbReference type="Rhea" id="RHEA-COMP:20238"/>
        <dbReference type="ChEBI" id="CHEBI:33019"/>
        <dbReference type="ChEBI" id="CHEBI:46398"/>
        <dbReference type="ChEBI" id="CHEBI:46858"/>
        <dbReference type="ChEBI" id="CHEBI:90602"/>
    </reaction>
</comment>
<dbReference type="Pfam" id="PF02696">
    <property type="entry name" value="SelO"/>
    <property type="match status" value="1"/>
</dbReference>
<feature type="active site" description="Proton acceptor" evidence="8">
    <location>
        <position position="250"/>
    </location>
</feature>
<evidence type="ECO:0000256" key="2">
    <source>
        <dbReference type="ARBA" id="ARBA00022679"/>
    </source>
</evidence>
<evidence type="ECO:0000313" key="10">
    <source>
        <dbReference type="EMBL" id="WWY02446.1"/>
    </source>
</evidence>
<evidence type="ECO:0000256" key="1">
    <source>
        <dbReference type="ARBA" id="ARBA00009747"/>
    </source>
</evidence>
<dbReference type="AlphaFoldDB" id="A0A9X4IEA2"/>
<dbReference type="InterPro" id="IPR003846">
    <property type="entry name" value="SelO"/>
</dbReference>